<evidence type="ECO:0000313" key="11">
    <source>
        <dbReference type="EMBL" id="OCX75237.1"/>
    </source>
</evidence>
<feature type="transmembrane region" description="Helical" evidence="8">
    <location>
        <begin position="269"/>
        <end position="286"/>
    </location>
</feature>
<dbReference type="GeneID" id="60694735"/>
<keyword evidence="2" id="KW-0328">Glycosyltransferase</keyword>
<evidence type="ECO:0000256" key="3">
    <source>
        <dbReference type="ARBA" id="ARBA00022679"/>
    </source>
</evidence>
<feature type="domain" description="Glycosyltransferase 2-like" evidence="9">
    <location>
        <begin position="5"/>
        <end position="166"/>
    </location>
</feature>
<accession>A0A1C2J2S3</accession>
<evidence type="ECO:0000256" key="8">
    <source>
        <dbReference type="SAM" id="Phobius"/>
    </source>
</evidence>
<dbReference type="AlphaFoldDB" id="A0A1C2J2S3"/>
<dbReference type="Proteomes" id="UP000095008">
    <property type="component" value="Unassembled WGS sequence"/>
</dbReference>
<dbReference type="InterPro" id="IPR029044">
    <property type="entry name" value="Nucleotide-diphossugar_trans"/>
</dbReference>
<dbReference type="PANTHER" id="PTHR48090:SF3">
    <property type="entry name" value="UNDECAPRENYL-PHOSPHATE 4-DEOXY-4-FORMAMIDO-L-ARABINOSE TRANSFERASE"/>
    <property type="match status" value="1"/>
</dbReference>
<name>A0A1C2J2S3_ACITH</name>
<evidence type="ECO:0000259" key="9">
    <source>
        <dbReference type="Pfam" id="PF00535"/>
    </source>
</evidence>
<evidence type="ECO:0000256" key="5">
    <source>
        <dbReference type="ARBA" id="ARBA00022985"/>
    </source>
</evidence>
<evidence type="ECO:0000256" key="4">
    <source>
        <dbReference type="ARBA" id="ARBA00022692"/>
    </source>
</evidence>
<keyword evidence="3 10" id="KW-0808">Transferase</keyword>
<dbReference type="GO" id="GO:0009103">
    <property type="term" value="P:lipopolysaccharide biosynthetic process"/>
    <property type="evidence" value="ECO:0007669"/>
    <property type="project" value="UniProtKB-KW"/>
</dbReference>
<evidence type="ECO:0000256" key="2">
    <source>
        <dbReference type="ARBA" id="ARBA00022676"/>
    </source>
</evidence>
<dbReference type="SUPFAM" id="SSF53448">
    <property type="entry name" value="Nucleotide-diphospho-sugar transferases"/>
    <property type="match status" value="1"/>
</dbReference>
<dbReference type="RefSeq" id="WP_010641260.1">
    <property type="nucleotide sequence ID" value="NZ_DAIAWO010000030.1"/>
</dbReference>
<dbReference type="CDD" id="cd04187">
    <property type="entry name" value="DPM1_like_bac"/>
    <property type="match status" value="1"/>
</dbReference>
<dbReference type="GO" id="GO:0005886">
    <property type="term" value="C:plasma membrane"/>
    <property type="evidence" value="ECO:0007669"/>
    <property type="project" value="TreeGrafter"/>
</dbReference>
<dbReference type="eggNOG" id="COG0463">
    <property type="taxonomic scope" value="Bacteria"/>
</dbReference>
<evidence type="ECO:0000256" key="7">
    <source>
        <dbReference type="ARBA" id="ARBA00023136"/>
    </source>
</evidence>
<protein>
    <submittedName>
        <fullName evidence="10">Family 2 glycosyl transferase</fullName>
    </submittedName>
</protein>
<comment type="caution">
    <text evidence="10">The sequence shown here is derived from an EMBL/GenBank/DDBJ whole genome shotgun (WGS) entry which is preliminary data.</text>
</comment>
<evidence type="ECO:0000313" key="10">
    <source>
        <dbReference type="EMBL" id="OCX72256.1"/>
    </source>
</evidence>
<organism evidence="10 12">
    <name type="scientific">Acidithiobacillus thiooxidans</name>
    <name type="common">Thiobacillus thiooxidans</name>
    <dbReference type="NCBI Taxonomy" id="930"/>
    <lineage>
        <taxon>Bacteria</taxon>
        <taxon>Pseudomonadati</taxon>
        <taxon>Pseudomonadota</taxon>
        <taxon>Acidithiobacillia</taxon>
        <taxon>Acidithiobacillales</taxon>
        <taxon>Acidithiobacillaceae</taxon>
        <taxon>Acidithiobacillus</taxon>
    </lineage>
</organism>
<keyword evidence="13" id="KW-1185">Reference proteome</keyword>
<dbReference type="OrthoDB" id="9811884at2"/>
<dbReference type="Gene3D" id="3.90.550.10">
    <property type="entry name" value="Spore Coat Polysaccharide Biosynthesis Protein SpsA, Chain A"/>
    <property type="match status" value="1"/>
</dbReference>
<evidence type="ECO:0000256" key="6">
    <source>
        <dbReference type="ARBA" id="ARBA00022989"/>
    </source>
</evidence>
<evidence type="ECO:0000313" key="13">
    <source>
        <dbReference type="Proteomes" id="UP000095008"/>
    </source>
</evidence>
<reference evidence="10 12" key="1">
    <citation type="journal article" date="2016" name="Int. J. Mol. Sci.">
        <title>Comparative genomics of the extreme acidophile Acidithiobacillus thiooxidans reveals intraspecific divergence and niche adaptation.</title>
        <authorList>
            <person name="Zhang X."/>
            <person name="Feng X."/>
            <person name="Tao J."/>
            <person name="Ma L."/>
            <person name="Xiao Y."/>
            <person name="Liang Y."/>
            <person name="Liu X."/>
            <person name="Yin H."/>
        </authorList>
    </citation>
    <scope>NUCLEOTIDE SEQUENCE [LARGE SCALE GENOMIC DNA]</scope>
    <source>
        <strain evidence="10 12">A02</strain>
        <strain evidence="11">DXS-W</strain>
    </source>
</reference>
<evidence type="ECO:0000256" key="1">
    <source>
        <dbReference type="ARBA" id="ARBA00022475"/>
    </source>
</evidence>
<keyword evidence="1" id="KW-1003">Cell membrane</keyword>
<proteinExistence type="predicted"/>
<gene>
    <name evidence="11" type="ORF">A6M23_03170</name>
    <name evidence="10" type="ORF">A6P07_10345</name>
</gene>
<dbReference type="GO" id="GO:0016757">
    <property type="term" value="F:glycosyltransferase activity"/>
    <property type="evidence" value="ECO:0007669"/>
    <property type="project" value="UniProtKB-KW"/>
</dbReference>
<dbReference type="EMBL" id="LWRY01000019">
    <property type="protein sequence ID" value="OCX75237.1"/>
    <property type="molecule type" value="Genomic_DNA"/>
</dbReference>
<dbReference type="InterPro" id="IPR050256">
    <property type="entry name" value="Glycosyltransferase_2"/>
</dbReference>
<sequence>MPRISVVIPLYNEIDNVTPLCDALSAALAGADAEIIIVDDGSRDGSAAALDREAATRGNHFKMIHLQRNFGQTAAMQAGIDAAQGEVIVTLDADLQNDPQDILPLAERLLAENLDVVAGWRKNRQDGLFLRKIPSRIANRLIRRFTGVRLHDYGCTLKAYRASVIKGVRLYGEMHRFIPAWLSTLTYTDRIVEVPVRHHARVAGKSKYGISRTFRVLVDLLFVKFFLGYSQRPMHFFGTVGLFSLFIGSGMLIYLFIDKFAEGAEISGRPMLIAGVLFFLGGLQFLNTGIVGEMLSRIYHESQDKKTYVIRHTVHLDPGAEP</sequence>
<keyword evidence="4 8" id="KW-0812">Transmembrane</keyword>
<keyword evidence="6 8" id="KW-1133">Transmembrane helix</keyword>
<feature type="transmembrane region" description="Helical" evidence="8">
    <location>
        <begin position="236"/>
        <end position="257"/>
    </location>
</feature>
<dbReference type="STRING" id="930.GCA_002079865_02465"/>
<keyword evidence="5" id="KW-0448">Lipopolysaccharide biosynthesis</keyword>
<dbReference type="EMBL" id="LWSA01000147">
    <property type="protein sequence ID" value="OCX72256.1"/>
    <property type="molecule type" value="Genomic_DNA"/>
</dbReference>
<dbReference type="Proteomes" id="UP000094893">
    <property type="component" value="Unassembled WGS sequence"/>
</dbReference>
<dbReference type="PANTHER" id="PTHR48090">
    <property type="entry name" value="UNDECAPRENYL-PHOSPHATE 4-DEOXY-4-FORMAMIDO-L-ARABINOSE TRANSFERASE-RELATED"/>
    <property type="match status" value="1"/>
</dbReference>
<evidence type="ECO:0000313" key="12">
    <source>
        <dbReference type="Proteomes" id="UP000094893"/>
    </source>
</evidence>
<keyword evidence="7 8" id="KW-0472">Membrane</keyword>
<dbReference type="Pfam" id="PF00535">
    <property type="entry name" value="Glycos_transf_2"/>
    <property type="match status" value="1"/>
</dbReference>
<dbReference type="InterPro" id="IPR001173">
    <property type="entry name" value="Glyco_trans_2-like"/>
</dbReference>